<keyword evidence="3" id="KW-1185">Reference proteome</keyword>
<keyword evidence="1" id="KW-1133">Transmembrane helix</keyword>
<name>A0A6A6SSX7_9PLEO</name>
<accession>A0A6A6SSX7</accession>
<dbReference type="AlphaFoldDB" id="A0A6A6SSX7"/>
<dbReference type="OrthoDB" id="341259at2759"/>
<proteinExistence type="predicted"/>
<dbReference type="EMBL" id="MU004448">
    <property type="protein sequence ID" value="KAF2650652.1"/>
    <property type="molecule type" value="Genomic_DNA"/>
</dbReference>
<feature type="transmembrane region" description="Helical" evidence="1">
    <location>
        <begin position="364"/>
        <end position="382"/>
    </location>
</feature>
<reference evidence="2" key="1">
    <citation type="journal article" date="2020" name="Stud. Mycol.">
        <title>101 Dothideomycetes genomes: a test case for predicting lifestyles and emergence of pathogens.</title>
        <authorList>
            <person name="Haridas S."/>
            <person name="Albert R."/>
            <person name="Binder M."/>
            <person name="Bloem J."/>
            <person name="Labutti K."/>
            <person name="Salamov A."/>
            <person name="Andreopoulos B."/>
            <person name="Baker S."/>
            <person name="Barry K."/>
            <person name="Bills G."/>
            <person name="Bluhm B."/>
            <person name="Cannon C."/>
            <person name="Castanera R."/>
            <person name="Culley D."/>
            <person name="Daum C."/>
            <person name="Ezra D."/>
            <person name="Gonzalez J."/>
            <person name="Henrissat B."/>
            <person name="Kuo A."/>
            <person name="Liang C."/>
            <person name="Lipzen A."/>
            <person name="Lutzoni F."/>
            <person name="Magnuson J."/>
            <person name="Mondo S."/>
            <person name="Nolan M."/>
            <person name="Ohm R."/>
            <person name="Pangilinan J."/>
            <person name="Park H.-J."/>
            <person name="Ramirez L."/>
            <person name="Alfaro M."/>
            <person name="Sun H."/>
            <person name="Tritt A."/>
            <person name="Yoshinaga Y."/>
            <person name="Zwiers L.-H."/>
            <person name="Turgeon B."/>
            <person name="Goodwin S."/>
            <person name="Spatafora J."/>
            <person name="Crous P."/>
            <person name="Grigoriev I."/>
        </authorList>
    </citation>
    <scope>NUCLEOTIDE SEQUENCE</scope>
    <source>
        <strain evidence="2">CBS 122681</strain>
    </source>
</reference>
<feature type="transmembrane region" description="Helical" evidence="1">
    <location>
        <begin position="300"/>
        <end position="322"/>
    </location>
</feature>
<evidence type="ECO:0000256" key="1">
    <source>
        <dbReference type="SAM" id="Phobius"/>
    </source>
</evidence>
<evidence type="ECO:0000313" key="3">
    <source>
        <dbReference type="Proteomes" id="UP000799324"/>
    </source>
</evidence>
<organism evidence="2 3">
    <name type="scientific">Lophiostoma macrostomum CBS 122681</name>
    <dbReference type="NCBI Taxonomy" id="1314788"/>
    <lineage>
        <taxon>Eukaryota</taxon>
        <taxon>Fungi</taxon>
        <taxon>Dikarya</taxon>
        <taxon>Ascomycota</taxon>
        <taxon>Pezizomycotina</taxon>
        <taxon>Dothideomycetes</taxon>
        <taxon>Pleosporomycetidae</taxon>
        <taxon>Pleosporales</taxon>
        <taxon>Lophiostomataceae</taxon>
        <taxon>Lophiostoma</taxon>
    </lineage>
</organism>
<gene>
    <name evidence="2" type="ORF">K491DRAFT_125414</name>
</gene>
<dbReference type="Proteomes" id="UP000799324">
    <property type="component" value="Unassembled WGS sequence"/>
</dbReference>
<sequence>MPFLGFDRILAVRSWRESFVDVEDAWTSLQKTRQYCYSANPNTERVYPALTLDEFCCQSLSKAALERRNHDQVALSLQAKDAEAMPPKSLLVVKQAWMWKLGDICILSGASTTEGTGLGKAFRPDYGHRGCIGLLMAHMILSTEGFSQKGNIFTIYERALTNVSNQVDEYLRDISTEGVQIETEKDCLHRIIDVQEELSMIKRVILQQEEVWKEFASASWPEFWTDDHDGKLAINPQQWKVIPEKDREFWISVLRVEPVFKKYLKRVAQLDEDAQRVERSITAMLDLKTKHAAMREAHTSAIMSAAVLGFTIVTIIFTPLSFLTSLLALPMADFQTSQSQSSFTSESGVYSSSYVLRKALATEFATLGGTLFLMWLAIKLLLHESIIRPFIRLLLNLLKLVYEWSRRAGRYIGDVVKVPGAQKKQNAHDAEKGQ</sequence>
<protein>
    <submittedName>
        <fullName evidence="2">Uncharacterized protein</fullName>
    </submittedName>
</protein>
<keyword evidence="1" id="KW-0812">Transmembrane</keyword>
<keyword evidence="1" id="KW-0472">Membrane</keyword>
<evidence type="ECO:0000313" key="2">
    <source>
        <dbReference type="EMBL" id="KAF2650652.1"/>
    </source>
</evidence>